<feature type="transmembrane region" description="Helical" evidence="7">
    <location>
        <begin position="425"/>
        <end position="446"/>
    </location>
</feature>
<name>A0A9X2TD74_9BACT</name>
<evidence type="ECO:0000256" key="6">
    <source>
        <dbReference type="ARBA" id="ARBA00023136"/>
    </source>
</evidence>
<dbReference type="GO" id="GO:0005886">
    <property type="term" value="C:plasma membrane"/>
    <property type="evidence" value="ECO:0007669"/>
    <property type="project" value="UniProtKB-SubCell"/>
</dbReference>
<feature type="transmembrane region" description="Helical" evidence="7">
    <location>
        <begin position="126"/>
        <end position="145"/>
    </location>
</feature>
<evidence type="ECO:0000256" key="2">
    <source>
        <dbReference type="ARBA" id="ARBA00007430"/>
    </source>
</evidence>
<dbReference type="Proteomes" id="UP001155027">
    <property type="component" value="Unassembled WGS sequence"/>
</dbReference>
<keyword evidence="5 7" id="KW-1133">Transmembrane helix</keyword>
<keyword evidence="4 7" id="KW-0812">Transmembrane</keyword>
<keyword evidence="3" id="KW-1003">Cell membrane</keyword>
<evidence type="ECO:0000313" key="9">
    <source>
        <dbReference type="Proteomes" id="UP001155027"/>
    </source>
</evidence>
<evidence type="ECO:0000256" key="1">
    <source>
        <dbReference type="ARBA" id="ARBA00004651"/>
    </source>
</evidence>
<evidence type="ECO:0000256" key="4">
    <source>
        <dbReference type="ARBA" id="ARBA00022692"/>
    </source>
</evidence>
<evidence type="ECO:0000256" key="5">
    <source>
        <dbReference type="ARBA" id="ARBA00022989"/>
    </source>
</evidence>
<comment type="subcellular location">
    <subcellularLocation>
        <location evidence="1">Cell membrane</location>
        <topology evidence="1">Multi-pass membrane protein</topology>
    </subcellularLocation>
</comment>
<evidence type="ECO:0000313" key="8">
    <source>
        <dbReference type="EMBL" id="MCS3679170.1"/>
    </source>
</evidence>
<dbReference type="InterPro" id="IPR050833">
    <property type="entry name" value="Poly_Biosynth_Transport"/>
</dbReference>
<dbReference type="EMBL" id="JANUAU010000013">
    <property type="protein sequence ID" value="MCS3679170.1"/>
    <property type="molecule type" value="Genomic_DNA"/>
</dbReference>
<feature type="transmembrane region" description="Helical" evidence="7">
    <location>
        <begin position="396"/>
        <end position="413"/>
    </location>
</feature>
<feature type="transmembrane region" description="Helical" evidence="7">
    <location>
        <begin position="333"/>
        <end position="356"/>
    </location>
</feature>
<feature type="transmembrane region" description="Helical" evidence="7">
    <location>
        <begin position="94"/>
        <end position="114"/>
    </location>
</feature>
<dbReference type="CDD" id="cd13127">
    <property type="entry name" value="MATE_tuaB_like"/>
    <property type="match status" value="1"/>
</dbReference>
<feature type="transmembrane region" description="Helical" evidence="7">
    <location>
        <begin position="297"/>
        <end position="321"/>
    </location>
</feature>
<dbReference type="PANTHER" id="PTHR30250:SF10">
    <property type="entry name" value="LIPOPOLYSACCHARIDE BIOSYNTHESIS PROTEIN WZXC"/>
    <property type="match status" value="1"/>
</dbReference>
<dbReference type="RefSeq" id="WP_259081018.1">
    <property type="nucleotide sequence ID" value="NZ_JANUAU010000013.1"/>
</dbReference>
<dbReference type="AlphaFoldDB" id="A0A9X2TD74"/>
<comment type="similarity">
    <text evidence="2">Belongs to the polysaccharide synthase family.</text>
</comment>
<comment type="caution">
    <text evidence="8">The sequence shown here is derived from an EMBL/GenBank/DDBJ whole genome shotgun (WGS) entry which is preliminary data.</text>
</comment>
<evidence type="ECO:0000256" key="3">
    <source>
        <dbReference type="ARBA" id="ARBA00022475"/>
    </source>
</evidence>
<protein>
    <submittedName>
        <fullName evidence="8">O-antigen/teichoic acid export membrane protein</fullName>
    </submittedName>
</protein>
<gene>
    <name evidence="8" type="ORF">GGP71_003119</name>
</gene>
<sequence>MVDSSPSDQDQTASEASFPGQVIRSLLYSGVGTTVSKVLNVVALLVVLKWISASAFGIASIVLAIFSILKAVTELGLGVAIVQAQDITREEIDSLFWLSLGASGTLYLLLAAAAPLAGWFYEEPQLTALLQVYGLSLVVFSFYFVPKNLLTKELSFGRIVFAENASLLGSSLVMVALAYYGFGAWSIIVGELGNRVGRLGLFQIFRPYWPHLTFNWTAVQPRVSFGLYATGSRLLYNFYMNADYLLVGRIFGPEAVGIYTMAYRIISDPVKTLAFTINDVAYPAFSKLQDELDRLRTYFFTIARANLSLIGLVLVIIAVHIEELLVVGGYEKYFDAIPLVYIFSFVGVFRAVAALVPQLLNAVGQARLNFFYAILSSILMPLAFLVGGQFSLNGVAWAWVVTYPLVVGVLLYFSARVLQTSFGYVLRRVAPGGVVLLPTLGAGLAMQFFTDAYLPDMPILALGIGTVVTLGVGLGLIALHERKAISVIRGHYSAEEA</sequence>
<feature type="transmembrane region" description="Helical" evidence="7">
    <location>
        <begin position="458"/>
        <end position="479"/>
    </location>
</feature>
<organism evidence="8 9">
    <name type="scientific">Salinibacter ruber</name>
    <dbReference type="NCBI Taxonomy" id="146919"/>
    <lineage>
        <taxon>Bacteria</taxon>
        <taxon>Pseudomonadati</taxon>
        <taxon>Rhodothermota</taxon>
        <taxon>Rhodothermia</taxon>
        <taxon>Rhodothermales</taxon>
        <taxon>Salinibacteraceae</taxon>
        <taxon>Salinibacter</taxon>
    </lineage>
</organism>
<feature type="transmembrane region" description="Helical" evidence="7">
    <location>
        <begin position="165"/>
        <end position="188"/>
    </location>
</feature>
<dbReference type="Pfam" id="PF13440">
    <property type="entry name" value="Polysacc_synt_3"/>
    <property type="match status" value="1"/>
</dbReference>
<accession>A0A9X2TD74</accession>
<evidence type="ECO:0000256" key="7">
    <source>
        <dbReference type="SAM" id="Phobius"/>
    </source>
</evidence>
<keyword evidence="6 7" id="KW-0472">Membrane</keyword>
<proteinExistence type="inferred from homology"/>
<dbReference type="PANTHER" id="PTHR30250">
    <property type="entry name" value="PST FAMILY PREDICTED COLANIC ACID TRANSPORTER"/>
    <property type="match status" value="1"/>
</dbReference>
<feature type="transmembrane region" description="Helical" evidence="7">
    <location>
        <begin position="368"/>
        <end position="390"/>
    </location>
</feature>
<reference evidence="8" key="1">
    <citation type="submission" date="2022-08" db="EMBL/GenBank/DDBJ databases">
        <title>Genomic Encyclopedia of Type Strains, Phase V (KMG-V): Genome sequencing to study the core and pangenomes of soil and plant-associated prokaryotes.</title>
        <authorList>
            <person name="Whitman W."/>
        </authorList>
    </citation>
    <scope>NUCLEOTIDE SEQUENCE</scope>
    <source>
        <strain evidence="8">0</strain>
    </source>
</reference>